<dbReference type="AlphaFoldDB" id="A0A839RPJ0"/>
<dbReference type="RefSeq" id="WP_064438605.1">
    <property type="nucleotide sequence ID" value="NZ_BDDI01000001.1"/>
</dbReference>
<reference evidence="2 3" key="1">
    <citation type="submission" date="2020-08" db="EMBL/GenBank/DDBJ databases">
        <title>Sequencing the genomes of 1000 actinobacteria strains.</title>
        <authorList>
            <person name="Klenk H.-P."/>
        </authorList>
    </citation>
    <scope>NUCLEOTIDE SEQUENCE [LARGE SCALE GENOMIC DNA]</scope>
    <source>
        <strain evidence="2 3">DSM 45258</strain>
    </source>
</reference>
<dbReference type="Proteomes" id="UP000567922">
    <property type="component" value="Unassembled WGS sequence"/>
</dbReference>
<dbReference type="SUPFAM" id="SSF51905">
    <property type="entry name" value="FAD/NAD(P)-binding domain"/>
    <property type="match status" value="2"/>
</dbReference>
<dbReference type="Pfam" id="PF13738">
    <property type="entry name" value="Pyr_redox_3"/>
    <property type="match status" value="1"/>
</dbReference>
<accession>A0A839RPJ0</accession>
<dbReference type="PANTHER" id="PTHR43539:SF78">
    <property type="entry name" value="FLAVIN-CONTAINING MONOOXYGENASE"/>
    <property type="match status" value="1"/>
</dbReference>
<dbReference type="NCBIfam" id="NF040505">
    <property type="entry name" value="ArsO_flavin_mono"/>
    <property type="match status" value="1"/>
</dbReference>
<sequence>MASPDQTHTFDAVVIGGGQAGLACGYYLRRAKLDYIILDDQDEPGGAWRHTWPSLRLFSPASFASLPGWFMPEYDSGGFPPREHVLDYLRRYEHRYQLPVRRPVTAHSVSSDASGFAVETSGGIFQGRTIISATGTWRQPHCPTYPGLADFSGRHIHSAHYTGPDSFVGQRVAVVGGGNSGAQIAAELAPLTTLSWLTSRPPRYLPDDVDGRILFQVATEYARNVTAGRPAGNKITDLGDIVAVPEVRKARDAGILVAEPMFERITADGAAWADGTTRAFDTIIWCTGFRPAVGPLKDLHLRTIDGHIATHGTQAAADSRVFLVGYGDWTGPASATLLGVGRTARDTVAAIQRYLGA</sequence>
<dbReference type="PANTHER" id="PTHR43539">
    <property type="entry name" value="FLAVIN-BINDING MONOOXYGENASE-LIKE PROTEIN (AFU_ORTHOLOGUE AFUA_4G09220)"/>
    <property type="match status" value="1"/>
</dbReference>
<dbReference type="PRINTS" id="PR00469">
    <property type="entry name" value="PNDRDTASEII"/>
</dbReference>
<keyword evidence="1" id="KW-0560">Oxidoreductase</keyword>
<dbReference type="EMBL" id="JACHWS010000002">
    <property type="protein sequence ID" value="MBB3038307.1"/>
    <property type="molecule type" value="Genomic_DNA"/>
</dbReference>
<dbReference type="GO" id="GO:0050660">
    <property type="term" value="F:flavin adenine dinucleotide binding"/>
    <property type="evidence" value="ECO:0007669"/>
    <property type="project" value="TreeGrafter"/>
</dbReference>
<comment type="caution">
    <text evidence="2">The sequence shown here is derived from an EMBL/GenBank/DDBJ whole genome shotgun (WGS) entry which is preliminary data.</text>
</comment>
<dbReference type="InterPro" id="IPR036188">
    <property type="entry name" value="FAD/NAD-bd_sf"/>
</dbReference>
<name>A0A839RPJ0_9ACTN</name>
<proteinExistence type="predicted"/>
<dbReference type="GO" id="GO:0004497">
    <property type="term" value="F:monooxygenase activity"/>
    <property type="evidence" value="ECO:0007669"/>
    <property type="project" value="TreeGrafter"/>
</dbReference>
<dbReference type="Gene3D" id="3.50.50.60">
    <property type="entry name" value="FAD/NAD(P)-binding domain"/>
    <property type="match status" value="1"/>
</dbReference>
<evidence type="ECO:0000256" key="1">
    <source>
        <dbReference type="ARBA" id="ARBA00023002"/>
    </source>
</evidence>
<evidence type="ECO:0000313" key="3">
    <source>
        <dbReference type="Proteomes" id="UP000567922"/>
    </source>
</evidence>
<organism evidence="2 3">
    <name type="scientific">Hoyosella altamirensis</name>
    <dbReference type="NCBI Taxonomy" id="616997"/>
    <lineage>
        <taxon>Bacteria</taxon>
        <taxon>Bacillati</taxon>
        <taxon>Actinomycetota</taxon>
        <taxon>Actinomycetes</taxon>
        <taxon>Mycobacteriales</taxon>
        <taxon>Hoyosellaceae</taxon>
        <taxon>Hoyosella</taxon>
    </lineage>
</organism>
<dbReference type="PRINTS" id="PR00368">
    <property type="entry name" value="FADPNR"/>
</dbReference>
<keyword evidence="3" id="KW-1185">Reference proteome</keyword>
<protein>
    <submittedName>
        <fullName evidence="2">Cation diffusion facilitator CzcD-associated flavoprotein CzcO</fullName>
    </submittedName>
</protein>
<gene>
    <name evidence="2" type="ORF">FHU29_002756</name>
</gene>
<evidence type="ECO:0000313" key="2">
    <source>
        <dbReference type="EMBL" id="MBB3038307.1"/>
    </source>
</evidence>
<dbReference type="InterPro" id="IPR050982">
    <property type="entry name" value="Auxin_biosynth/cation_transpt"/>
</dbReference>
<dbReference type="OrthoDB" id="178899at2"/>